<dbReference type="EMBL" id="JAACJL010000002">
    <property type="protein sequence ID" value="KAF4622554.1"/>
    <property type="molecule type" value="Genomic_DNA"/>
</dbReference>
<feature type="transmembrane region" description="Helical" evidence="2">
    <location>
        <begin position="72"/>
        <end position="93"/>
    </location>
</feature>
<keyword evidence="4" id="KW-1185">Reference proteome</keyword>
<reference evidence="3 4" key="1">
    <citation type="submission" date="2019-12" db="EMBL/GenBank/DDBJ databases">
        <authorList>
            <person name="Floudas D."/>
            <person name="Bentzer J."/>
            <person name="Ahren D."/>
            <person name="Johansson T."/>
            <person name="Persson P."/>
            <person name="Tunlid A."/>
        </authorList>
    </citation>
    <scope>NUCLEOTIDE SEQUENCE [LARGE SCALE GENOMIC DNA]</scope>
    <source>
        <strain evidence="3 4">CBS 102.39</strain>
    </source>
</reference>
<gene>
    <name evidence="3" type="ORF">D9613_009370</name>
</gene>
<dbReference type="AlphaFoldDB" id="A0A8H4R584"/>
<evidence type="ECO:0000256" key="2">
    <source>
        <dbReference type="SAM" id="Phobius"/>
    </source>
</evidence>
<protein>
    <submittedName>
        <fullName evidence="3">Uncharacterized protein</fullName>
    </submittedName>
</protein>
<feature type="transmembrane region" description="Helical" evidence="2">
    <location>
        <begin position="105"/>
        <end position="127"/>
    </location>
</feature>
<keyword evidence="2" id="KW-0812">Transmembrane</keyword>
<organism evidence="3 4">
    <name type="scientific">Agrocybe pediades</name>
    <dbReference type="NCBI Taxonomy" id="84607"/>
    <lineage>
        <taxon>Eukaryota</taxon>
        <taxon>Fungi</taxon>
        <taxon>Dikarya</taxon>
        <taxon>Basidiomycota</taxon>
        <taxon>Agaricomycotina</taxon>
        <taxon>Agaricomycetes</taxon>
        <taxon>Agaricomycetidae</taxon>
        <taxon>Agaricales</taxon>
        <taxon>Agaricineae</taxon>
        <taxon>Strophariaceae</taxon>
        <taxon>Agrocybe</taxon>
    </lineage>
</organism>
<proteinExistence type="predicted"/>
<feature type="region of interest" description="Disordered" evidence="1">
    <location>
        <begin position="275"/>
        <end position="294"/>
    </location>
</feature>
<keyword evidence="2" id="KW-0472">Membrane</keyword>
<name>A0A8H4R584_9AGAR</name>
<evidence type="ECO:0000256" key="1">
    <source>
        <dbReference type="SAM" id="MobiDB-lite"/>
    </source>
</evidence>
<comment type="caution">
    <text evidence="3">The sequence shown here is derived from an EMBL/GenBank/DDBJ whole genome shotgun (WGS) entry which is preliminary data.</text>
</comment>
<feature type="transmembrane region" description="Helical" evidence="2">
    <location>
        <begin position="16"/>
        <end position="35"/>
    </location>
</feature>
<keyword evidence="2" id="KW-1133">Transmembrane helix</keyword>
<feature type="transmembrane region" description="Helical" evidence="2">
    <location>
        <begin position="42"/>
        <end position="66"/>
    </location>
</feature>
<accession>A0A8H4R584</accession>
<feature type="transmembrane region" description="Helical" evidence="2">
    <location>
        <begin position="165"/>
        <end position="193"/>
    </location>
</feature>
<feature type="transmembrane region" description="Helical" evidence="2">
    <location>
        <begin position="205"/>
        <end position="222"/>
    </location>
</feature>
<dbReference type="Proteomes" id="UP000521872">
    <property type="component" value="Unassembled WGS sequence"/>
</dbReference>
<feature type="transmembrane region" description="Helical" evidence="2">
    <location>
        <begin position="242"/>
        <end position="264"/>
    </location>
</feature>
<evidence type="ECO:0000313" key="3">
    <source>
        <dbReference type="EMBL" id="KAF4622554.1"/>
    </source>
</evidence>
<sequence length="319" mass="34803">MATCAGISANADVSGIGIRVNLYTTTLLLFIIPRISGVTTPLIGVLTANAGISGAGLLITAIIQTAKGQLSLYHAIFIIHMLYFLGLSVTSSAKYASTGALIPRVILSFFLSYSLLLLFVGWALYVWSTVKTFGVNSECNNSVKYIFFFFSVRATAPWLDTSMRVFLIISAVVIIVVPIMLAGCACCAGGSLMNSESGGRSSINLTLPLSAIYGIVMLELYVKRNRHLFQDPLELSQETAWSFGQVLSIVMILSTMNELFHFGLSLCMGSGNKRKEPNRTQIRHQPDDAARQEPKNSFIRMSKLLKWPGKKVNEGNEVV</sequence>
<evidence type="ECO:0000313" key="4">
    <source>
        <dbReference type="Proteomes" id="UP000521872"/>
    </source>
</evidence>